<evidence type="ECO:0008006" key="3">
    <source>
        <dbReference type="Google" id="ProtNLM"/>
    </source>
</evidence>
<dbReference type="OrthoDB" id="23563at2157"/>
<dbReference type="Pfam" id="PF03928">
    <property type="entry name" value="HbpS-like"/>
    <property type="match status" value="1"/>
</dbReference>
<sequence>MIPSITLETAKEVIDAAEEAAKAIDNPMVITVVNSEGNLVAQRRMDDAWLASVNISRNKAYTSAALDMPTHELAEATKPGESLWGLQTTDDNQLVVFGGGYPLIRDGKVIGAIGVSGGAVEQDRTVAEASVEAFEESH</sequence>
<dbReference type="RefSeq" id="WP_006667624.1">
    <property type="nucleotide sequence ID" value="NZ_AOIP01000061.1"/>
</dbReference>
<dbReference type="PANTHER" id="PTHR34309">
    <property type="entry name" value="SLR1406 PROTEIN"/>
    <property type="match status" value="1"/>
</dbReference>
<dbReference type="InterPro" id="IPR052517">
    <property type="entry name" value="GlcG_carb_metab_protein"/>
</dbReference>
<comment type="caution">
    <text evidence="1">The sequence shown here is derived from an EMBL/GenBank/DDBJ whole genome shotgun (WGS) entry which is preliminary data.</text>
</comment>
<accession>M0AKW7</accession>
<dbReference type="Gene3D" id="3.30.450.150">
    <property type="entry name" value="Haem-degrading domain"/>
    <property type="match status" value="1"/>
</dbReference>
<name>M0AKW7_9EURY</name>
<protein>
    <recommendedName>
        <fullName evidence="3">ATP/cobalamin adenosyltransferase</fullName>
    </recommendedName>
</protein>
<dbReference type="EMBL" id="AOIP01000061">
    <property type="protein sequence ID" value="ELY98562.1"/>
    <property type="molecule type" value="Genomic_DNA"/>
</dbReference>
<dbReference type="PANTHER" id="PTHR34309:SF1">
    <property type="entry name" value="PROTEIN GLCG"/>
    <property type="match status" value="1"/>
</dbReference>
<organism evidence="1 2">
    <name type="scientific">Natrialba aegyptia DSM 13077</name>
    <dbReference type="NCBI Taxonomy" id="1227491"/>
    <lineage>
        <taxon>Archaea</taxon>
        <taxon>Methanobacteriati</taxon>
        <taxon>Methanobacteriota</taxon>
        <taxon>Stenosarchaea group</taxon>
        <taxon>Halobacteria</taxon>
        <taxon>Halobacteriales</taxon>
        <taxon>Natrialbaceae</taxon>
        <taxon>Natrialba</taxon>
    </lineage>
</organism>
<evidence type="ECO:0000313" key="1">
    <source>
        <dbReference type="EMBL" id="ELY98562.1"/>
    </source>
</evidence>
<keyword evidence="2" id="KW-1185">Reference proteome</keyword>
<proteinExistence type="predicted"/>
<dbReference type="SUPFAM" id="SSF143744">
    <property type="entry name" value="GlcG-like"/>
    <property type="match status" value="1"/>
</dbReference>
<gene>
    <name evidence="1" type="ORF">C480_21239</name>
</gene>
<dbReference type="PATRIC" id="fig|1227491.4.peg.4265"/>
<reference evidence="1 2" key="1">
    <citation type="journal article" date="2014" name="PLoS Genet.">
        <title>Phylogenetically driven sequencing of extremely halophilic archaea reveals strategies for static and dynamic osmo-response.</title>
        <authorList>
            <person name="Becker E.A."/>
            <person name="Seitzer P.M."/>
            <person name="Tritt A."/>
            <person name="Larsen D."/>
            <person name="Krusor M."/>
            <person name="Yao A.I."/>
            <person name="Wu D."/>
            <person name="Madern D."/>
            <person name="Eisen J.A."/>
            <person name="Darling A.E."/>
            <person name="Facciotti M.T."/>
        </authorList>
    </citation>
    <scope>NUCLEOTIDE SEQUENCE [LARGE SCALE GENOMIC DNA]</scope>
    <source>
        <strain evidence="1 2">DSM 13077</strain>
    </source>
</reference>
<dbReference type="InterPro" id="IPR005624">
    <property type="entry name" value="PduO/GlcC-like"/>
</dbReference>
<dbReference type="Proteomes" id="UP000011591">
    <property type="component" value="Unassembled WGS sequence"/>
</dbReference>
<evidence type="ECO:0000313" key="2">
    <source>
        <dbReference type="Proteomes" id="UP000011591"/>
    </source>
</evidence>
<dbReference type="AlphaFoldDB" id="M0AKW7"/>
<dbReference type="InterPro" id="IPR038084">
    <property type="entry name" value="PduO/GlcC-like_sf"/>
</dbReference>